<dbReference type="RefSeq" id="WP_080043937.1">
    <property type="nucleotide sequence ID" value="NZ_CP017717.1"/>
</dbReference>
<accession>A0A1V0ABR2</accession>
<evidence type="ECO:0000313" key="1">
    <source>
        <dbReference type="EMBL" id="AQZ67626.1"/>
    </source>
</evidence>
<evidence type="ECO:0000313" key="2">
    <source>
        <dbReference type="Proteomes" id="UP000190797"/>
    </source>
</evidence>
<name>A0A1V0ABR2_9ACTN</name>
<dbReference type="KEGG" id="noa:BKM31_44710"/>
<gene>
    <name evidence="1" type="ORF">BKM31_44710</name>
</gene>
<proteinExistence type="predicted"/>
<dbReference type="Proteomes" id="UP000190797">
    <property type="component" value="Chromosome"/>
</dbReference>
<dbReference type="AlphaFoldDB" id="A0A1V0ABR2"/>
<dbReference type="OrthoDB" id="3544113at2"/>
<organism evidence="1 2">
    <name type="scientific">[Actinomadura] parvosata subsp. kistnae</name>
    <dbReference type="NCBI Taxonomy" id="1909395"/>
    <lineage>
        <taxon>Bacteria</taxon>
        <taxon>Bacillati</taxon>
        <taxon>Actinomycetota</taxon>
        <taxon>Actinomycetes</taxon>
        <taxon>Streptosporangiales</taxon>
        <taxon>Streptosporangiaceae</taxon>
        <taxon>Nonomuraea</taxon>
    </lineage>
</organism>
<protein>
    <submittedName>
        <fullName evidence="1">Uncharacterized protein</fullName>
    </submittedName>
</protein>
<reference evidence="2" key="1">
    <citation type="journal article" date="2017" name="Med. Chem. Commun.">
        <title>Nonomuraea sp. ATCC 55076 harbours the largest actinomycete chromosome to date and the kistamicin biosynthetic gene cluster.</title>
        <authorList>
            <person name="Nazari B."/>
            <person name="Forneris C.C."/>
            <person name="Gibson M.I."/>
            <person name="Moon K."/>
            <person name="Schramma K.R."/>
            <person name="Seyedsayamdost M.R."/>
        </authorList>
    </citation>
    <scope>NUCLEOTIDE SEQUENCE [LARGE SCALE GENOMIC DNA]</scope>
    <source>
        <strain evidence="2">ATCC 55076</strain>
    </source>
</reference>
<keyword evidence="2" id="KW-1185">Reference proteome</keyword>
<dbReference type="EMBL" id="CP017717">
    <property type="protein sequence ID" value="AQZ67626.1"/>
    <property type="molecule type" value="Genomic_DNA"/>
</dbReference>
<sequence>MTDQEQPEPGSMQHIAHDDTGCDAWILTIRFEADHRPQVEAELLIREIDVTVMGVKDSDVVISMSDAVREALIGLGWIPPGG</sequence>